<dbReference type="RefSeq" id="XP_053584013.1">
    <property type="nucleotide sequence ID" value="XM_053729241.1"/>
</dbReference>
<organism evidence="1 2">
    <name type="scientific">Caenorhabditis remanei</name>
    <name type="common">Caenorhabditis vulgaris</name>
    <dbReference type="NCBI Taxonomy" id="31234"/>
    <lineage>
        <taxon>Eukaryota</taxon>
        <taxon>Metazoa</taxon>
        <taxon>Ecdysozoa</taxon>
        <taxon>Nematoda</taxon>
        <taxon>Chromadorea</taxon>
        <taxon>Rhabditida</taxon>
        <taxon>Rhabditina</taxon>
        <taxon>Rhabditomorpha</taxon>
        <taxon>Rhabditoidea</taxon>
        <taxon>Rhabditidae</taxon>
        <taxon>Peloderinae</taxon>
        <taxon>Caenorhabditis</taxon>
    </lineage>
</organism>
<gene>
    <name evidence="1" type="ORF">GCK72_012602</name>
</gene>
<dbReference type="EMBL" id="WUAV01000004">
    <property type="protein sequence ID" value="KAF1756149.1"/>
    <property type="molecule type" value="Genomic_DNA"/>
</dbReference>
<name>A0A6A5GNX6_CAERE</name>
<accession>A0A6A5GNX6</accession>
<proteinExistence type="predicted"/>
<dbReference type="CTD" id="78775558"/>
<dbReference type="Proteomes" id="UP000483820">
    <property type="component" value="Chromosome IV"/>
</dbReference>
<dbReference type="GeneID" id="78775558"/>
<comment type="caution">
    <text evidence="1">The sequence shown here is derived from an EMBL/GenBank/DDBJ whole genome shotgun (WGS) entry which is preliminary data.</text>
</comment>
<reference evidence="1 2" key="1">
    <citation type="submission" date="2019-12" db="EMBL/GenBank/DDBJ databases">
        <title>Chromosome-level assembly of the Caenorhabditis remanei genome.</title>
        <authorList>
            <person name="Teterina A.A."/>
            <person name="Willis J.H."/>
            <person name="Phillips P.C."/>
        </authorList>
    </citation>
    <scope>NUCLEOTIDE SEQUENCE [LARGE SCALE GENOMIC DNA]</scope>
    <source>
        <strain evidence="1 2">PX506</strain>
        <tissue evidence="1">Whole organism</tissue>
    </source>
</reference>
<evidence type="ECO:0000313" key="2">
    <source>
        <dbReference type="Proteomes" id="UP000483820"/>
    </source>
</evidence>
<sequence>MRALSITHLTSGDGFPRALFQVNGIKAARPDFVDFNHTGSFINNMALVDTEIVAGLVRLSGETDPWRAVVVRCSSVVRSTVVLTDGEKTCGCNGDESEEQEVTEHLEM</sequence>
<dbReference type="AlphaFoldDB" id="A0A6A5GNX6"/>
<evidence type="ECO:0000313" key="1">
    <source>
        <dbReference type="EMBL" id="KAF1756149.1"/>
    </source>
</evidence>
<dbReference type="KEGG" id="crq:GCK72_012602"/>
<protein>
    <submittedName>
        <fullName evidence="1">Uncharacterized protein</fullName>
    </submittedName>
</protein>